<keyword evidence="8 12" id="KW-0520">NAD</keyword>
<dbReference type="PROSITE" id="PS50172">
    <property type="entry name" value="BRCT"/>
    <property type="match status" value="1"/>
</dbReference>
<keyword evidence="16" id="KW-1185">Reference proteome</keyword>
<keyword evidence="10 12" id="KW-0464">Manganese</keyword>
<dbReference type="Gene3D" id="3.30.470.30">
    <property type="entry name" value="DNA ligase/mRNA capping enzyme"/>
    <property type="match status" value="1"/>
</dbReference>
<feature type="binding site" evidence="12">
    <location>
        <position position="178"/>
    </location>
    <ligand>
        <name>NAD(+)</name>
        <dbReference type="ChEBI" id="CHEBI:57540"/>
    </ligand>
</feature>
<evidence type="ECO:0000256" key="9">
    <source>
        <dbReference type="ARBA" id="ARBA00023204"/>
    </source>
</evidence>
<dbReference type="PROSITE" id="PS01055">
    <property type="entry name" value="DNA_LIGASE_N1"/>
    <property type="match status" value="1"/>
</dbReference>
<dbReference type="InterPro" id="IPR004149">
    <property type="entry name" value="Znf_DNAligase_C4"/>
</dbReference>
<comment type="similarity">
    <text evidence="12">Belongs to the NAD-dependent DNA ligase family. LigA subfamily.</text>
</comment>
<feature type="binding site" evidence="12">
    <location>
        <position position="142"/>
    </location>
    <ligand>
        <name>NAD(+)</name>
        <dbReference type="ChEBI" id="CHEBI:57540"/>
    </ligand>
</feature>
<gene>
    <name evidence="12 15" type="primary">ligA</name>
    <name evidence="15" type="ORF">NQF64_03800</name>
</gene>
<dbReference type="EMBL" id="JANIDW010000001">
    <property type="protein sequence ID" value="MCX5614370.1"/>
    <property type="molecule type" value="Genomic_DNA"/>
</dbReference>
<dbReference type="NCBIfam" id="NF005932">
    <property type="entry name" value="PRK07956.1"/>
    <property type="match status" value="1"/>
</dbReference>
<dbReference type="SUPFAM" id="SSF52113">
    <property type="entry name" value="BRCT domain"/>
    <property type="match status" value="1"/>
</dbReference>
<evidence type="ECO:0000256" key="3">
    <source>
        <dbReference type="ARBA" id="ARBA00022705"/>
    </source>
</evidence>
<dbReference type="EC" id="6.5.1.2" evidence="12 13"/>
<evidence type="ECO:0000256" key="1">
    <source>
        <dbReference type="ARBA" id="ARBA00004067"/>
    </source>
</evidence>
<dbReference type="SMART" id="SM00292">
    <property type="entry name" value="BRCT"/>
    <property type="match status" value="1"/>
</dbReference>
<dbReference type="Pfam" id="PF00533">
    <property type="entry name" value="BRCT"/>
    <property type="match status" value="1"/>
</dbReference>
<dbReference type="Pfam" id="PF12826">
    <property type="entry name" value="HHH_2"/>
    <property type="match status" value="1"/>
</dbReference>
<keyword evidence="6 12" id="KW-0862">Zinc</keyword>
<dbReference type="Gene3D" id="2.40.50.140">
    <property type="entry name" value="Nucleic acid-binding proteins"/>
    <property type="match status" value="1"/>
</dbReference>
<feature type="binding site" evidence="12">
    <location>
        <position position="415"/>
    </location>
    <ligand>
        <name>Zn(2+)</name>
        <dbReference type="ChEBI" id="CHEBI:29105"/>
    </ligand>
</feature>
<evidence type="ECO:0000256" key="5">
    <source>
        <dbReference type="ARBA" id="ARBA00022763"/>
    </source>
</evidence>
<dbReference type="PIRSF" id="PIRSF001604">
    <property type="entry name" value="LigA"/>
    <property type="match status" value="1"/>
</dbReference>
<dbReference type="PANTHER" id="PTHR23389">
    <property type="entry name" value="CHROMOSOME TRANSMISSION FIDELITY FACTOR 18"/>
    <property type="match status" value="1"/>
</dbReference>
<dbReference type="Pfam" id="PF03119">
    <property type="entry name" value="DNA_ligase_ZBD"/>
    <property type="match status" value="1"/>
</dbReference>
<dbReference type="InterPro" id="IPR013840">
    <property type="entry name" value="DNAligase_N"/>
</dbReference>
<dbReference type="Pfam" id="PF01653">
    <property type="entry name" value="DNA_ligase_aden"/>
    <property type="match status" value="1"/>
</dbReference>
<keyword evidence="9 12" id="KW-0234">DNA repair</keyword>
<keyword evidence="7 12" id="KW-0460">Magnesium</keyword>
<feature type="binding site" evidence="12">
    <location>
        <position position="119"/>
    </location>
    <ligand>
        <name>NAD(+)</name>
        <dbReference type="ChEBI" id="CHEBI:57540"/>
    </ligand>
</feature>
<dbReference type="PANTHER" id="PTHR23389:SF9">
    <property type="entry name" value="DNA LIGASE"/>
    <property type="match status" value="1"/>
</dbReference>
<proteinExistence type="inferred from homology"/>
<keyword evidence="2 12" id="KW-0436">Ligase</keyword>
<dbReference type="SMART" id="SM00532">
    <property type="entry name" value="LIGANc"/>
    <property type="match status" value="1"/>
</dbReference>
<evidence type="ECO:0000256" key="11">
    <source>
        <dbReference type="ARBA" id="ARBA00034005"/>
    </source>
</evidence>
<dbReference type="InterPro" id="IPR001679">
    <property type="entry name" value="DNA_ligase"/>
</dbReference>
<evidence type="ECO:0000256" key="10">
    <source>
        <dbReference type="ARBA" id="ARBA00023211"/>
    </source>
</evidence>
<dbReference type="HAMAP" id="MF_01588">
    <property type="entry name" value="DNA_ligase_A"/>
    <property type="match status" value="1"/>
</dbReference>
<evidence type="ECO:0000313" key="15">
    <source>
        <dbReference type="EMBL" id="MCX5614370.1"/>
    </source>
</evidence>
<feature type="binding site" evidence="12">
    <location>
        <position position="436"/>
    </location>
    <ligand>
        <name>Zn(2+)</name>
        <dbReference type="ChEBI" id="CHEBI:29105"/>
    </ligand>
</feature>
<feature type="binding site" evidence="12">
    <location>
        <position position="318"/>
    </location>
    <ligand>
        <name>NAD(+)</name>
        <dbReference type="ChEBI" id="CHEBI:57540"/>
    </ligand>
</feature>
<dbReference type="GO" id="GO:0003911">
    <property type="term" value="F:DNA ligase (NAD+) activity"/>
    <property type="evidence" value="ECO:0007669"/>
    <property type="project" value="UniProtKB-EC"/>
</dbReference>
<feature type="domain" description="BRCT" evidence="14">
    <location>
        <begin position="609"/>
        <end position="681"/>
    </location>
</feature>
<feature type="binding site" evidence="12">
    <location>
        <begin position="83"/>
        <end position="84"/>
    </location>
    <ligand>
        <name>NAD(+)</name>
        <dbReference type="ChEBI" id="CHEBI:57540"/>
    </ligand>
</feature>
<dbReference type="PROSITE" id="PS01056">
    <property type="entry name" value="DNA_LIGASE_N2"/>
    <property type="match status" value="1"/>
</dbReference>
<feature type="binding site" evidence="12">
    <location>
        <position position="294"/>
    </location>
    <ligand>
        <name>NAD(+)</name>
        <dbReference type="ChEBI" id="CHEBI:57540"/>
    </ligand>
</feature>
<dbReference type="CDD" id="cd00114">
    <property type="entry name" value="LIGANc"/>
    <property type="match status" value="1"/>
</dbReference>
<accession>A0ABT3W7S6</accession>
<evidence type="ECO:0000256" key="7">
    <source>
        <dbReference type="ARBA" id="ARBA00022842"/>
    </source>
</evidence>
<sequence>MTTQTPAQRHAELEAKIARWNEAYHGHDAPEVSDALYDQTRLELVMLEARHPELKRKDGASAQIGAAPNPAFGKVEHRAPMLSLDNVFNEEDFAHFISKIGRFLGLDNSQTDALIFIAEPKIDGLSINLTYEDGHLTVATTRGDGTVGEDVTANIRTISTIPQQLPAPYPAVIEIRGEIFMSRAAFLALNKQQEERGEKPFANPRNAAAGSLRQLDASITARRPLGLFAYGMGYNTGLDVTTHTEWLDQLKSWGFSVNPLSRTIHHASDVPAYVAELAAARPDLDYDIDGIVFKLDDIALQTRLGFVGRAPRWAIAWKFPAEQAITRLNDIEVQVGRTGALTPVAHLEPINVGGVIVSRATLHNEDEIRRLDARPGDLVQIQRAGDVIPQIVRVMDAERPNRAPPFHFPDHCPVCHAHAERIGDEAVRRCSGGLTCPAQTVERLIHFVSRKAFDIDGLGERSIRSFYELGLVRRPGDIFRLYEHKDRLQKLEGWGPQSVENLLNAIEARRTISFARFIYALGIRRIGERNAQLLARHYHSYPIWHKAMMAAQQPDSEERAHLSAIMGIGPAIAEEIANFFEEEHNQEALNDLTPALTISEETTPTRGEGDDAPLTGEIMVFTGSLTTMSRPEAKAIAERLGAQVTDSVSRRTTLVVLGEKAGSKAKKAHELNIRTVNEAEWRAIAGLAGDV</sequence>
<dbReference type="Gene3D" id="3.40.50.10190">
    <property type="entry name" value="BRCT domain"/>
    <property type="match status" value="1"/>
</dbReference>
<dbReference type="SUPFAM" id="SSF47781">
    <property type="entry name" value="RuvA domain 2-like"/>
    <property type="match status" value="1"/>
</dbReference>
<comment type="function">
    <text evidence="1 12">DNA ligase that catalyzes the formation of phosphodiester linkages between 5'-phosphoryl and 3'-hydroxyl groups in double-stranded DNA using NAD as a coenzyme and as the energy source for the reaction. It is essential for DNA replication and repair of damaged DNA.</text>
</comment>
<dbReference type="InterPro" id="IPR010994">
    <property type="entry name" value="RuvA_2-like"/>
</dbReference>
<dbReference type="InterPro" id="IPR001357">
    <property type="entry name" value="BRCT_dom"/>
</dbReference>
<reference evidence="15 16" key="1">
    <citation type="submission" date="2022-07" db="EMBL/GenBank/DDBJ databases">
        <title>Bombella genomes.</title>
        <authorList>
            <person name="Harer L."/>
            <person name="Styblova S."/>
            <person name="Ehrmann M."/>
        </authorList>
    </citation>
    <scope>NUCLEOTIDE SEQUENCE [LARGE SCALE GENOMIC DNA]</scope>
    <source>
        <strain evidence="15 16">TMW 2.2558</strain>
    </source>
</reference>
<comment type="catalytic activity">
    <reaction evidence="11 12 13">
        <text>NAD(+) + (deoxyribonucleotide)n-3'-hydroxyl + 5'-phospho-(deoxyribonucleotide)m = (deoxyribonucleotide)n+m + AMP + beta-nicotinamide D-nucleotide.</text>
        <dbReference type="EC" id="6.5.1.2"/>
    </reaction>
</comment>
<dbReference type="CDD" id="cd17748">
    <property type="entry name" value="BRCT_DNA_ligase_like"/>
    <property type="match status" value="1"/>
</dbReference>
<evidence type="ECO:0000256" key="2">
    <source>
        <dbReference type="ARBA" id="ARBA00022598"/>
    </source>
</evidence>
<keyword evidence="4 12" id="KW-0479">Metal-binding</keyword>
<dbReference type="Gene3D" id="1.10.287.610">
    <property type="entry name" value="Helix hairpin bin"/>
    <property type="match status" value="1"/>
</dbReference>
<dbReference type="Gene3D" id="1.10.150.20">
    <property type="entry name" value="5' to 3' exonuclease, C-terminal subdomain"/>
    <property type="match status" value="2"/>
</dbReference>
<comment type="cofactor">
    <cofactor evidence="12">
        <name>Mg(2+)</name>
        <dbReference type="ChEBI" id="CHEBI:18420"/>
    </cofactor>
    <cofactor evidence="12">
        <name>Mn(2+)</name>
        <dbReference type="ChEBI" id="CHEBI:29035"/>
    </cofactor>
</comment>
<organism evidence="15 16">
    <name type="scientific">Bombella saccharophila</name>
    <dbReference type="NCBI Taxonomy" id="2967338"/>
    <lineage>
        <taxon>Bacteria</taxon>
        <taxon>Pseudomonadati</taxon>
        <taxon>Pseudomonadota</taxon>
        <taxon>Alphaproteobacteria</taxon>
        <taxon>Acetobacterales</taxon>
        <taxon>Acetobacteraceae</taxon>
        <taxon>Bombella</taxon>
    </lineage>
</organism>
<dbReference type="NCBIfam" id="TIGR00575">
    <property type="entry name" value="dnlj"/>
    <property type="match status" value="1"/>
</dbReference>
<protein>
    <recommendedName>
        <fullName evidence="12 13">DNA ligase</fullName>
        <ecNumber evidence="12 13">6.5.1.2</ecNumber>
    </recommendedName>
    <alternativeName>
        <fullName evidence="12">Polydeoxyribonucleotide synthase [NAD(+)]</fullName>
    </alternativeName>
</protein>
<comment type="caution">
    <text evidence="12">Lacks conserved residue(s) required for the propagation of feature annotation.</text>
</comment>
<dbReference type="SUPFAM" id="SSF56091">
    <property type="entry name" value="DNA ligase/mRNA capping enzyme, catalytic domain"/>
    <property type="match status" value="1"/>
</dbReference>
<evidence type="ECO:0000256" key="12">
    <source>
        <dbReference type="HAMAP-Rule" id="MF_01588"/>
    </source>
</evidence>
<dbReference type="Proteomes" id="UP001165648">
    <property type="component" value="Unassembled WGS sequence"/>
</dbReference>
<evidence type="ECO:0000313" key="16">
    <source>
        <dbReference type="Proteomes" id="UP001165648"/>
    </source>
</evidence>
<evidence type="ECO:0000256" key="8">
    <source>
        <dbReference type="ARBA" id="ARBA00023027"/>
    </source>
</evidence>
<dbReference type="InterPro" id="IPR033136">
    <property type="entry name" value="DNA_ligase_CS"/>
</dbReference>
<dbReference type="InterPro" id="IPR041663">
    <property type="entry name" value="DisA/LigA_HHH"/>
</dbReference>
<dbReference type="InterPro" id="IPR013839">
    <property type="entry name" value="DNAligase_adenylation"/>
</dbReference>
<keyword evidence="3 12" id="KW-0235">DNA replication</keyword>
<evidence type="ECO:0000256" key="13">
    <source>
        <dbReference type="RuleBase" id="RU000618"/>
    </source>
</evidence>
<evidence type="ECO:0000259" key="14">
    <source>
        <dbReference type="PROSITE" id="PS50172"/>
    </source>
</evidence>
<dbReference type="Gene3D" id="6.20.10.30">
    <property type="match status" value="1"/>
</dbReference>
<dbReference type="InterPro" id="IPR036420">
    <property type="entry name" value="BRCT_dom_sf"/>
</dbReference>
<dbReference type="InterPro" id="IPR004150">
    <property type="entry name" value="NAD_DNA_ligase_OB"/>
</dbReference>
<comment type="caution">
    <text evidence="15">The sequence shown here is derived from an EMBL/GenBank/DDBJ whole genome shotgun (WGS) entry which is preliminary data.</text>
</comment>
<keyword evidence="5 12" id="KW-0227">DNA damage</keyword>
<dbReference type="RefSeq" id="WP_266106494.1">
    <property type="nucleotide sequence ID" value="NZ_JANIDW010000001.1"/>
</dbReference>
<dbReference type="InterPro" id="IPR012340">
    <property type="entry name" value="NA-bd_OB-fold"/>
</dbReference>
<feature type="binding site" evidence="12">
    <location>
        <position position="412"/>
    </location>
    <ligand>
        <name>Zn(2+)</name>
        <dbReference type="ChEBI" id="CHEBI:29105"/>
    </ligand>
</feature>
<dbReference type="InterPro" id="IPR018239">
    <property type="entry name" value="DNA_ligase_AS"/>
</dbReference>
<feature type="binding site" evidence="12">
    <location>
        <begin position="34"/>
        <end position="38"/>
    </location>
    <ligand>
        <name>NAD(+)</name>
        <dbReference type="ChEBI" id="CHEBI:57540"/>
    </ligand>
</feature>
<feature type="active site" description="N6-AMP-lysine intermediate" evidence="12">
    <location>
        <position position="121"/>
    </location>
</feature>
<name>A0ABT3W7S6_9PROT</name>
<dbReference type="Pfam" id="PF03120">
    <property type="entry name" value="OB_DNA_ligase"/>
    <property type="match status" value="1"/>
</dbReference>
<evidence type="ECO:0000256" key="4">
    <source>
        <dbReference type="ARBA" id="ARBA00022723"/>
    </source>
</evidence>
<evidence type="ECO:0000256" key="6">
    <source>
        <dbReference type="ARBA" id="ARBA00022833"/>
    </source>
</evidence>
<dbReference type="SUPFAM" id="SSF50249">
    <property type="entry name" value="Nucleic acid-binding proteins"/>
    <property type="match status" value="1"/>
</dbReference>